<dbReference type="PANTHER" id="PTHR32305">
    <property type="match status" value="1"/>
</dbReference>
<dbReference type="Gene3D" id="2.180.10.10">
    <property type="entry name" value="RHS repeat-associated core"/>
    <property type="match status" value="1"/>
</dbReference>
<accession>A0A0M9GGL2</accession>
<dbReference type="PATRIC" id="fig|50340.43.peg.6145"/>
<keyword evidence="2" id="KW-1185">Reference proteome</keyword>
<gene>
    <name evidence="1" type="ORF">PF66_02753</name>
</gene>
<dbReference type="InterPro" id="IPR022385">
    <property type="entry name" value="Rhs_assc_core"/>
</dbReference>
<reference evidence="1 2" key="1">
    <citation type="journal article" date="2015" name="PLoS ONE">
        <title>Rice-Infecting Pseudomonas Genomes Are Highly Accessorized and Harbor Multiple Putative Virulence Mechanisms to Cause Sheath Brown Rot.</title>
        <authorList>
            <person name="Quibod I.L."/>
            <person name="Grande G."/>
            <person name="Oreiro E.G."/>
            <person name="Borja F.N."/>
            <person name="Dossa G.S."/>
            <person name="Mauleon R."/>
            <person name="Cruz C.V."/>
            <person name="Oliva R."/>
        </authorList>
    </citation>
    <scope>NUCLEOTIDE SEQUENCE [LARGE SCALE GENOMIC DNA]</scope>
    <source>
        <strain evidence="1 2">IRRI 6609</strain>
    </source>
</reference>
<name>A0A0M9GGL2_9PSED</name>
<dbReference type="SUPFAM" id="SSF56399">
    <property type="entry name" value="ADP-ribosylation"/>
    <property type="match status" value="1"/>
</dbReference>
<dbReference type="RefSeq" id="WP_054062967.1">
    <property type="nucleotide sequence ID" value="NZ_JSYZ01000009.1"/>
</dbReference>
<dbReference type="NCBIfam" id="TIGR03696">
    <property type="entry name" value="Rhs_assc_core"/>
    <property type="match status" value="1"/>
</dbReference>
<comment type="caution">
    <text evidence="1">The sequence shown here is derived from an EMBL/GenBank/DDBJ whole genome shotgun (WGS) entry which is preliminary data.</text>
</comment>
<dbReference type="Proteomes" id="UP000037931">
    <property type="component" value="Unassembled WGS sequence"/>
</dbReference>
<evidence type="ECO:0000313" key="2">
    <source>
        <dbReference type="Proteomes" id="UP000037931"/>
    </source>
</evidence>
<sequence>MATVLILSQYRYDPLDRLVACAPTNLAPHQRFYCKSRLATEIQGAVAHTFFLSDNVPLAQQRRQGAGRETNLLATDQQGSVLQALDRAQHQAMVYSPYGHRAPANGLSSLLGFNGERAEPVTGHYLLGNGYRAFNPVLMRFNSPDSLSPFDKGGMNAYAYCVGEPVNNVDPTGHIKFRKMFEIFGQYPKKRITYSIQGVEVKLYKEHAPDFFNDPTPVYKGIDETLYDRTSEGVSKMLPRDRELISLNAEVVEAERALADRISFEGNTIGRINGYPQWVRSIENKRLEYKKEYDLLQAELKKHLFEPVPRFESPKEQVGKIRSGKKKWETFED</sequence>
<protein>
    <submittedName>
        <fullName evidence="1">RHS repeat-associated core domain</fullName>
    </submittedName>
</protein>
<dbReference type="PANTHER" id="PTHR32305:SF15">
    <property type="entry name" value="PROTEIN RHSA-RELATED"/>
    <property type="match status" value="1"/>
</dbReference>
<evidence type="ECO:0000313" key="1">
    <source>
        <dbReference type="EMBL" id="KPA90691.1"/>
    </source>
</evidence>
<dbReference type="EMBL" id="JSYZ01000009">
    <property type="protein sequence ID" value="KPA90691.1"/>
    <property type="molecule type" value="Genomic_DNA"/>
</dbReference>
<dbReference type="STRING" id="50340.PF66_02753"/>
<dbReference type="InterPro" id="IPR050708">
    <property type="entry name" value="T6SS_VgrG/RHS"/>
</dbReference>
<dbReference type="AlphaFoldDB" id="A0A0M9GGL2"/>
<dbReference type="OrthoDB" id="5905222at2"/>
<organism evidence="1 2">
    <name type="scientific">Pseudomonas asplenii</name>
    <dbReference type="NCBI Taxonomy" id="53407"/>
    <lineage>
        <taxon>Bacteria</taxon>
        <taxon>Pseudomonadati</taxon>
        <taxon>Pseudomonadota</taxon>
        <taxon>Gammaproteobacteria</taxon>
        <taxon>Pseudomonadales</taxon>
        <taxon>Pseudomonadaceae</taxon>
        <taxon>Pseudomonas</taxon>
    </lineage>
</organism>
<proteinExistence type="predicted"/>